<evidence type="ECO:0000313" key="1">
    <source>
        <dbReference type="EMBL" id="MBE1612077.1"/>
    </source>
</evidence>
<dbReference type="Pfam" id="PF13671">
    <property type="entry name" value="AAA_33"/>
    <property type="match status" value="1"/>
</dbReference>
<protein>
    <submittedName>
        <fullName evidence="1">Kinase</fullName>
    </submittedName>
</protein>
<dbReference type="AlphaFoldDB" id="A0A927RD78"/>
<keyword evidence="1" id="KW-0808">Transferase</keyword>
<comment type="caution">
    <text evidence="1">The sequence shown here is derived from an EMBL/GenBank/DDBJ whole genome shotgun (WGS) entry which is preliminary data.</text>
</comment>
<organism evidence="1 2">
    <name type="scientific">Actinopolymorpha pittospori</name>
    <dbReference type="NCBI Taxonomy" id="648752"/>
    <lineage>
        <taxon>Bacteria</taxon>
        <taxon>Bacillati</taxon>
        <taxon>Actinomycetota</taxon>
        <taxon>Actinomycetes</taxon>
        <taxon>Propionibacteriales</taxon>
        <taxon>Actinopolymorphaceae</taxon>
        <taxon>Actinopolymorpha</taxon>
    </lineage>
</organism>
<dbReference type="InterPro" id="IPR027417">
    <property type="entry name" value="P-loop_NTPase"/>
</dbReference>
<reference evidence="1" key="1">
    <citation type="submission" date="2020-10" db="EMBL/GenBank/DDBJ databases">
        <title>Sequencing the genomes of 1000 actinobacteria strains.</title>
        <authorList>
            <person name="Klenk H.-P."/>
        </authorList>
    </citation>
    <scope>NUCLEOTIDE SEQUENCE</scope>
    <source>
        <strain evidence="1">DSM 45354</strain>
    </source>
</reference>
<dbReference type="SUPFAM" id="SSF52540">
    <property type="entry name" value="P-loop containing nucleoside triphosphate hydrolases"/>
    <property type="match status" value="1"/>
</dbReference>
<dbReference type="Proteomes" id="UP000638648">
    <property type="component" value="Unassembled WGS sequence"/>
</dbReference>
<keyword evidence="2" id="KW-1185">Reference proteome</keyword>
<dbReference type="Gene3D" id="3.40.50.300">
    <property type="entry name" value="P-loop containing nucleotide triphosphate hydrolases"/>
    <property type="match status" value="1"/>
</dbReference>
<dbReference type="EMBL" id="JADBEM010000001">
    <property type="protein sequence ID" value="MBE1612077.1"/>
    <property type="molecule type" value="Genomic_DNA"/>
</dbReference>
<sequence>MTSADEAAPPSPARLWPTLVVVTGPAGSGKTTLAHRLARTIGCPAICRDEIKEGMVHAHGPGFTAAVGDPLTRRTYPLVFDVVRLLLDGGVTVVVEAAWEHHPWERGLAPLATSADLRVIRCHTPHEEMLRRQEQRLEKVATRAAHNDRGSHSTERPVAWEAIHIDAPTLDVDTSDGYVPELDRIVAFINT</sequence>
<dbReference type="PANTHER" id="PTHR37807">
    <property type="entry name" value="OS07G0160300 PROTEIN"/>
    <property type="match status" value="1"/>
</dbReference>
<keyword evidence="1" id="KW-0418">Kinase</keyword>
<dbReference type="RefSeq" id="WP_238361776.1">
    <property type="nucleotide sequence ID" value="NZ_BAABJL010000222.1"/>
</dbReference>
<proteinExistence type="predicted"/>
<dbReference type="PANTHER" id="PTHR37807:SF3">
    <property type="entry name" value="OS07G0160300 PROTEIN"/>
    <property type="match status" value="1"/>
</dbReference>
<dbReference type="GO" id="GO:0016301">
    <property type="term" value="F:kinase activity"/>
    <property type="evidence" value="ECO:0007669"/>
    <property type="project" value="UniProtKB-KW"/>
</dbReference>
<evidence type="ECO:0000313" key="2">
    <source>
        <dbReference type="Proteomes" id="UP000638648"/>
    </source>
</evidence>
<name>A0A927RD78_9ACTN</name>
<accession>A0A927RD78</accession>
<gene>
    <name evidence="1" type="ORF">HEB94_008925</name>
</gene>